<dbReference type="PANTHER" id="PTHR10516">
    <property type="entry name" value="PEPTIDYL-PROLYL CIS-TRANS ISOMERASE"/>
    <property type="match status" value="1"/>
</dbReference>
<evidence type="ECO:0000256" key="6">
    <source>
        <dbReference type="SAM" id="MobiDB-lite"/>
    </source>
</evidence>
<organism evidence="9">
    <name type="scientific">Cladocopium goreaui</name>
    <dbReference type="NCBI Taxonomy" id="2562237"/>
    <lineage>
        <taxon>Eukaryota</taxon>
        <taxon>Sar</taxon>
        <taxon>Alveolata</taxon>
        <taxon>Dinophyceae</taxon>
        <taxon>Suessiales</taxon>
        <taxon>Symbiodiniaceae</taxon>
        <taxon>Cladocopium</taxon>
    </lineage>
</organism>
<dbReference type="EMBL" id="CAMXCT010000291">
    <property type="protein sequence ID" value="CAI3976726.1"/>
    <property type="molecule type" value="Genomic_DNA"/>
</dbReference>
<evidence type="ECO:0000313" key="10">
    <source>
        <dbReference type="EMBL" id="CAL1130101.1"/>
    </source>
</evidence>
<dbReference type="InterPro" id="IPR008978">
    <property type="entry name" value="HSP20-like_chaperone"/>
</dbReference>
<protein>
    <recommendedName>
        <fullName evidence="2 5">peptidylprolyl isomerase</fullName>
        <ecNumber evidence="2 5">5.2.1.8</ecNumber>
    </recommendedName>
</protein>
<gene>
    <name evidence="9" type="ORF">C1SCF055_LOCUS4922</name>
</gene>
<keyword evidence="4 5" id="KW-0413">Isomerase</keyword>
<keyword evidence="11" id="KW-1185">Reference proteome</keyword>
<dbReference type="OrthoDB" id="444518at2759"/>
<evidence type="ECO:0000256" key="2">
    <source>
        <dbReference type="ARBA" id="ARBA00013194"/>
    </source>
</evidence>
<feature type="domain" description="CS" evidence="8">
    <location>
        <begin position="239"/>
        <end position="332"/>
    </location>
</feature>
<dbReference type="PROSITE" id="PS51203">
    <property type="entry name" value="CS"/>
    <property type="match status" value="1"/>
</dbReference>
<evidence type="ECO:0000256" key="1">
    <source>
        <dbReference type="ARBA" id="ARBA00000971"/>
    </source>
</evidence>
<dbReference type="Pfam" id="PF00254">
    <property type="entry name" value="FKBP_C"/>
    <property type="match status" value="1"/>
</dbReference>
<reference evidence="10" key="2">
    <citation type="submission" date="2024-04" db="EMBL/GenBank/DDBJ databases">
        <authorList>
            <person name="Chen Y."/>
            <person name="Shah S."/>
            <person name="Dougan E. K."/>
            <person name="Thang M."/>
            <person name="Chan C."/>
        </authorList>
    </citation>
    <scope>NUCLEOTIDE SEQUENCE [LARGE SCALE GENOMIC DNA]</scope>
</reference>
<evidence type="ECO:0000256" key="5">
    <source>
        <dbReference type="PROSITE-ProRule" id="PRU00277"/>
    </source>
</evidence>
<comment type="caution">
    <text evidence="9">The sequence shown here is derived from an EMBL/GenBank/DDBJ whole genome shotgun (WGS) entry which is preliminary data.</text>
</comment>
<dbReference type="EMBL" id="CAMXCT030000291">
    <property type="protein sequence ID" value="CAL4764038.1"/>
    <property type="molecule type" value="Genomic_DNA"/>
</dbReference>
<dbReference type="InterPro" id="IPR001179">
    <property type="entry name" value="PPIase_FKBP_dom"/>
</dbReference>
<comment type="catalytic activity">
    <reaction evidence="1 5">
        <text>[protein]-peptidylproline (omega=180) = [protein]-peptidylproline (omega=0)</text>
        <dbReference type="Rhea" id="RHEA:16237"/>
        <dbReference type="Rhea" id="RHEA-COMP:10747"/>
        <dbReference type="Rhea" id="RHEA-COMP:10748"/>
        <dbReference type="ChEBI" id="CHEBI:83833"/>
        <dbReference type="ChEBI" id="CHEBI:83834"/>
        <dbReference type="EC" id="5.2.1.8"/>
    </reaction>
</comment>
<dbReference type="EC" id="5.2.1.8" evidence="2 5"/>
<evidence type="ECO:0000256" key="4">
    <source>
        <dbReference type="ARBA" id="ARBA00023235"/>
    </source>
</evidence>
<sequence>MEPMEPRRLRLRSLHGESRRNQLRRPSLGHTPPKAWLEGFSGSTSRCKLWALVAGTRVVRSRQRAVKGETASEDLKKQWEEFYEKDERDAREGWAIDIFDDDRLLKVIMTPSPRKSRVVRPMMGDKVTISYQWGLDGEQSIDSCDSFTFRVGHGDAPIRGLDEAVLTMSEGEVSHFFIAPDLAYGEEGRDGVPPNASLEYEIHLLKVIDMDPEIEEFDDDFEIPDDLDKMGENDLGKGGQDETYRWERHGQDMLVWIPISESTTSKEIDCLLLKTHINAEVAGQVIFDGVPGLDIDEDESYWEIEMDSTGQRCVCIHLRKDHEFQRWPPKLLK</sequence>
<feature type="region of interest" description="Disordered" evidence="6">
    <location>
        <begin position="1"/>
        <end position="36"/>
    </location>
</feature>
<evidence type="ECO:0000256" key="3">
    <source>
        <dbReference type="ARBA" id="ARBA00023110"/>
    </source>
</evidence>
<evidence type="ECO:0000313" key="11">
    <source>
        <dbReference type="Proteomes" id="UP001152797"/>
    </source>
</evidence>
<dbReference type="EMBL" id="CAMXCT020000291">
    <property type="protein sequence ID" value="CAL1130101.1"/>
    <property type="molecule type" value="Genomic_DNA"/>
</dbReference>
<feature type="domain" description="PPIase FKBP-type" evidence="7">
    <location>
        <begin position="124"/>
        <end position="208"/>
    </location>
</feature>
<dbReference type="CDD" id="cd06467">
    <property type="entry name" value="p23_NUDC_like"/>
    <property type="match status" value="1"/>
</dbReference>
<evidence type="ECO:0000313" key="9">
    <source>
        <dbReference type="EMBL" id="CAI3976726.1"/>
    </source>
</evidence>
<proteinExistence type="predicted"/>
<reference evidence="9" key="1">
    <citation type="submission" date="2022-10" db="EMBL/GenBank/DDBJ databases">
        <authorList>
            <person name="Chen Y."/>
            <person name="Dougan E. K."/>
            <person name="Chan C."/>
            <person name="Rhodes N."/>
            <person name="Thang M."/>
        </authorList>
    </citation>
    <scope>NUCLEOTIDE SEQUENCE</scope>
</reference>
<dbReference type="InterPro" id="IPR007052">
    <property type="entry name" value="CS_dom"/>
</dbReference>
<dbReference type="PANTHER" id="PTHR10516:SF443">
    <property type="entry name" value="FK506-BINDING PROTEIN 59-RELATED"/>
    <property type="match status" value="1"/>
</dbReference>
<dbReference type="Gene3D" id="2.60.40.790">
    <property type="match status" value="1"/>
</dbReference>
<dbReference type="GO" id="GO:0003755">
    <property type="term" value="F:peptidyl-prolyl cis-trans isomerase activity"/>
    <property type="evidence" value="ECO:0007669"/>
    <property type="project" value="UniProtKB-KW"/>
</dbReference>
<dbReference type="InterPro" id="IPR046357">
    <property type="entry name" value="PPIase_dom_sf"/>
</dbReference>
<accession>A0A9P1BNU6</accession>
<evidence type="ECO:0000259" key="7">
    <source>
        <dbReference type="PROSITE" id="PS50059"/>
    </source>
</evidence>
<dbReference type="Pfam" id="PF04969">
    <property type="entry name" value="CS"/>
    <property type="match status" value="1"/>
</dbReference>
<dbReference type="AlphaFoldDB" id="A0A9P1BNU6"/>
<feature type="compositionally biased region" description="Basic and acidic residues" evidence="6">
    <location>
        <begin position="1"/>
        <end position="20"/>
    </location>
</feature>
<keyword evidence="3 5" id="KW-0697">Rotamase</keyword>
<dbReference type="InterPro" id="IPR050689">
    <property type="entry name" value="FKBP-type_PPIase"/>
</dbReference>
<dbReference type="SUPFAM" id="SSF49764">
    <property type="entry name" value="HSP20-like chaperones"/>
    <property type="match status" value="1"/>
</dbReference>
<evidence type="ECO:0000259" key="8">
    <source>
        <dbReference type="PROSITE" id="PS51203"/>
    </source>
</evidence>
<name>A0A9P1BNU6_9DINO</name>
<dbReference type="Gene3D" id="3.10.50.40">
    <property type="match status" value="1"/>
</dbReference>
<dbReference type="Proteomes" id="UP001152797">
    <property type="component" value="Unassembled WGS sequence"/>
</dbReference>
<dbReference type="PROSITE" id="PS50059">
    <property type="entry name" value="FKBP_PPIASE"/>
    <property type="match status" value="1"/>
</dbReference>
<dbReference type="SUPFAM" id="SSF54534">
    <property type="entry name" value="FKBP-like"/>
    <property type="match status" value="1"/>
</dbReference>